<dbReference type="Proteomes" id="UP000186922">
    <property type="component" value="Unassembled WGS sequence"/>
</dbReference>
<sequence>MNGFFSVNMEGRGGQRCSMTKKVVLSGGTCTGWKKVQQPSGFPAVDKHSITDRQLSHHEVFLQFCTFSSAISCNSLIGNIVGQQDVSKKRQPSYYKVTHLCELISFFVATKHCAGLYRHTHLAATMEVDAILTVISKTV</sequence>
<organism evidence="1 2">
    <name type="scientific">Ramazzottius varieornatus</name>
    <name type="common">Water bear</name>
    <name type="synonym">Tardigrade</name>
    <dbReference type="NCBI Taxonomy" id="947166"/>
    <lineage>
        <taxon>Eukaryota</taxon>
        <taxon>Metazoa</taxon>
        <taxon>Ecdysozoa</taxon>
        <taxon>Tardigrada</taxon>
        <taxon>Eutardigrada</taxon>
        <taxon>Parachela</taxon>
        <taxon>Hypsibioidea</taxon>
        <taxon>Ramazzottiidae</taxon>
        <taxon>Ramazzottius</taxon>
    </lineage>
</organism>
<comment type="caution">
    <text evidence="1">The sequence shown here is derived from an EMBL/GenBank/DDBJ whole genome shotgun (WGS) entry which is preliminary data.</text>
</comment>
<gene>
    <name evidence="1" type="primary">RvY_14003-1</name>
    <name evidence="1" type="synonym">RvY_14003.1</name>
    <name evidence="1" type="ORF">RvY_14003</name>
</gene>
<dbReference type="EMBL" id="BDGG01000009">
    <property type="protein sequence ID" value="GAV03607.1"/>
    <property type="molecule type" value="Genomic_DNA"/>
</dbReference>
<keyword evidence="2" id="KW-1185">Reference proteome</keyword>
<name>A0A1D1VPV6_RAMVA</name>
<evidence type="ECO:0000313" key="1">
    <source>
        <dbReference type="EMBL" id="GAV03607.1"/>
    </source>
</evidence>
<dbReference type="AlphaFoldDB" id="A0A1D1VPV6"/>
<evidence type="ECO:0000313" key="2">
    <source>
        <dbReference type="Proteomes" id="UP000186922"/>
    </source>
</evidence>
<proteinExistence type="predicted"/>
<protein>
    <submittedName>
        <fullName evidence="1">Uncharacterized protein</fullName>
    </submittedName>
</protein>
<reference evidence="1 2" key="1">
    <citation type="journal article" date="2016" name="Nat. Commun.">
        <title>Extremotolerant tardigrade genome and improved radiotolerance of human cultured cells by tardigrade-unique protein.</title>
        <authorList>
            <person name="Hashimoto T."/>
            <person name="Horikawa D.D."/>
            <person name="Saito Y."/>
            <person name="Kuwahara H."/>
            <person name="Kozuka-Hata H."/>
            <person name="Shin-I T."/>
            <person name="Minakuchi Y."/>
            <person name="Ohishi K."/>
            <person name="Motoyama A."/>
            <person name="Aizu T."/>
            <person name="Enomoto A."/>
            <person name="Kondo K."/>
            <person name="Tanaka S."/>
            <person name="Hara Y."/>
            <person name="Koshikawa S."/>
            <person name="Sagara H."/>
            <person name="Miura T."/>
            <person name="Yokobori S."/>
            <person name="Miyagawa K."/>
            <person name="Suzuki Y."/>
            <person name="Kubo T."/>
            <person name="Oyama M."/>
            <person name="Kohara Y."/>
            <person name="Fujiyama A."/>
            <person name="Arakawa K."/>
            <person name="Katayama T."/>
            <person name="Toyoda A."/>
            <person name="Kunieda T."/>
        </authorList>
    </citation>
    <scope>NUCLEOTIDE SEQUENCE [LARGE SCALE GENOMIC DNA]</scope>
    <source>
        <strain evidence="1 2">YOKOZUNA-1</strain>
    </source>
</reference>
<accession>A0A1D1VPV6</accession>